<feature type="transmembrane region" description="Helical" evidence="1">
    <location>
        <begin position="40"/>
        <end position="60"/>
    </location>
</feature>
<dbReference type="eggNOG" id="ENOG5032XTR">
    <property type="taxonomic scope" value="Bacteria"/>
</dbReference>
<keyword evidence="1" id="KW-0812">Transmembrane</keyword>
<name>U1FL95_TRESO</name>
<gene>
    <name evidence="2" type="ORF">HMPREF1325_0148</name>
</gene>
<protein>
    <submittedName>
        <fullName evidence="2">PF14014 family protein</fullName>
    </submittedName>
</protein>
<evidence type="ECO:0000313" key="2">
    <source>
        <dbReference type="EMBL" id="ERF60146.1"/>
    </source>
</evidence>
<accession>U1FL95</accession>
<dbReference type="Pfam" id="PF14014">
    <property type="entry name" value="DUF4230"/>
    <property type="match status" value="1"/>
</dbReference>
<evidence type="ECO:0000313" key="3">
    <source>
        <dbReference type="Proteomes" id="UP000016412"/>
    </source>
</evidence>
<dbReference type="STRING" id="1125725.HMPREF1325_0148"/>
<organism evidence="2 3">
    <name type="scientific">Treponema socranskii subsp. socranskii VPI DR56BR1116 = ATCC 35536</name>
    <dbReference type="NCBI Taxonomy" id="1125725"/>
    <lineage>
        <taxon>Bacteria</taxon>
        <taxon>Pseudomonadati</taxon>
        <taxon>Spirochaetota</taxon>
        <taxon>Spirochaetia</taxon>
        <taxon>Spirochaetales</taxon>
        <taxon>Treponemataceae</taxon>
        <taxon>Treponema</taxon>
    </lineage>
</organism>
<dbReference type="PATRIC" id="fig|1125725.3.peg.1904"/>
<dbReference type="AlphaFoldDB" id="U1FL95"/>
<keyword evidence="1" id="KW-0472">Membrane</keyword>
<dbReference type="OrthoDB" id="359931at2"/>
<sequence>MFLWEIDMKEERTSVEEKKRTAQSAAKKIIKAAQVPVRRLLLKIIFAALLLCALGAGAYFGRKKITEIKLAKKYMRIERQLVLCRELVTVKLRYSEIVSIKKSGALGVAKSYSIVKYSGVARAGIADVSKIAPTVSKDGKSVSISLPKSELLGNEIASQEIFDEKRSIFVPITMKEIFDGIEESRASAAERLVAEGLLDDADAQAQAVLRASMTALGFENVAIR</sequence>
<reference evidence="2 3" key="1">
    <citation type="submission" date="2013-08" db="EMBL/GenBank/DDBJ databases">
        <authorList>
            <person name="Durkin A.S."/>
            <person name="Haft D.R."/>
            <person name="McCorrison J."/>
            <person name="Torralba M."/>
            <person name="Gillis M."/>
            <person name="Haft D.H."/>
            <person name="Methe B."/>
            <person name="Sutton G."/>
            <person name="Nelson K.E."/>
        </authorList>
    </citation>
    <scope>NUCLEOTIDE SEQUENCE [LARGE SCALE GENOMIC DNA]</scope>
    <source>
        <strain evidence="2 3">VPI DR56BR1116</strain>
    </source>
</reference>
<dbReference type="InterPro" id="IPR025324">
    <property type="entry name" value="DUF4230"/>
</dbReference>
<comment type="caution">
    <text evidence="2">The sequence shown here is derived from an EMBL/GenBank/DDBJ whole genome shotgun (WGS) entry which is preliminary data.</text>
</comment>
<dbReference type="Proteomes" id="UP000016412">
    <property type="component" value="Unassembled WGS sequence"/>
</dbReference>
<proteinExistence type="predicted"/>
<evidence type="ECO:0000256" key="1">
    <source>
        <dbReference type="SAM" id="Phobius"/>
    </source>
</evidence>
<keyword evidence="1" id="KW-1133">Transmembrane helix</keyword>
<dbReference type="EMBL" id="AUZJ01000047">
    <property type="protein sequence ID" value="ERF60146.1"/>
    <property type="molecule type" value="Genomic_DNA"/>
</dbReference>